<dbReference type="Proteomes" id="UP000195128">
    <property type="component" value="Unassembled WGS sequence"/>
</dbReference>
<protein>
    <recommendedName>
        <fullName evidence="4">DUF3757 domain-containing protein</fullName>
    </recommendedName>
</protein>
<dbReference type="InterPro" id="IPR022231">
    <property type="entry name" value="DUF3757"/>
</dbReference>
<organism evidence="2 3">
    <name type="scientific">Pseudomonas syringae</name>
    <dbReference type="NCBI Taxonomy" id="317"/>
    <lineage>
        <taxon>Bacteria</taxon>
        <taxon>Pseudomonadati</taxon>
        <taxon>Pseudomonadota</taxon>
        <taxon>Gammaproteobacteria</taxon>
        <taxon>Pseudomonadales</taxon>
        <taxon>Pseudomonadaceae</taxon>
        <taxon>Pseudomonas</taxon>
    </lineage>
</organism>
<dbReference type="OrthoDB" id="6472045at2"/>
<keyword evidence="1" id="KW-0732">Signal</keyword>
<dbReference type="RefSeq" id="WP_084913884.1">
    <property type="nucleotide sequence ID" value="NZ_MTSA01000001.1"/>
</dbReference>
<feature type="signal peptide" evidence="1">
    <location>
        <begin position="1"/>
        <end position="23"/>
    </location>
</feature>
<evidence type="ECO:0000256" key="1">
    <source>
        <dbReference type="SAM" id="SignalP"/>
    </source>
</evidence>
<reference evidence="2 3" key="1">
    <citation type="submission" date="2017-01" db="EMBL/GenBank/DDBJ databases">
        <authorList>
            <person name="Mah S.A."/>
            <person name="Swanson W.J."/>
            <person name="Moy G.W."/>
            <person name="Vacquier V.D."/>
        </authorList>
    </citation>
    <scope>NUCLEOTIDE SEQUENCE [LARGE SCALE GENOMIC DNA]</scope>
    <source>
        <strain evidence="2">PDD-32b-74</strain>
    </source>
</reference>
<accession>A0A244EXW5</accession>
<evidence type="ECO:0000313" key="2">
    <source>
        <dbReference type="EMBL" id="OUM09387.1"/>
    </source>
</evidence>
<dbReference type="Pfam" id="PF12582">
    <property type="entry name" value="DUF3757"/>
    <property type="match status" value="1"/>
</dbReference>
<gene>
    <name evidence="2" type="ORF">BW686_01450</name>
</gene>
<name>A0A244EXW5_PSESX</name>
<evidence type="ECO:0000313" key="3">
    <source>
        <dbReference type="Proteomes" id="UP000195128"/>
    </source>
</evidence>
<sequence>MKKVFISAAIATSMLGMSMASQAMENCPSIEKIQKVSTGVYRANGTDGEWTGILQGAVTKDATVQSFDMALATQESKTGPQRIQYCTYNLGGTDTIDMRFIATSGKPVTVKTEGSAWQQEEGPLGLTYNVCEKTSPENCTFTLNK</sequence>
<feature type="chain" id="PRO_5012467521" description="DUF3757 domain-containing protein" evidence="1">
    <location>
        <begin position="24"/>
        <end position="145"/>
    </location>
</feature>
<evidence type="ECO:0008006" key="4">
    <source>
        <dbReference type="Google" id="ProtNLM"/>
    </source>
</evidence>
<proteinExistence type="predicted"/>
<dbReference type="EMBL" id="MTSA01000001">
    <property type="protein sequence ID" value="OUM09387.1"/>
    <property type="molecule type" value="Genomic_DNA"/>
</dbReference>
<dbReference type="AlphaFoldDB" id="A0A244EXW5"/>
<comment type="caution">
    <text evidence="2">The sequence shown here is derived from an EMBL/GenBank/DDBJ whole genome shotgun (WGS) entry which is preliminary data.</text>
</comment>